<evidence type="ECO:0000256" key="1">
    <source>
        <dbReference type="SAM" id="MobiDB-lite"/>
    </source>
</evidence>
<protein>
    <recommendedName>
        <fullName evidence="2">DUF397 domain-containing protein</fullName>
    </recommendedName>
</protein>
<gene>
    <name evidence="3" type="ORF">SAMN06264365_106310</name>
</gene>
<keyword evidence="4" id="KW-1185">Reference proteome</keyword>
<proteinExistence type="predicted"/>
<evidence type="ECO:0000313" key="3">
    <source>
        <dbReference type="EMBL" id="SNR86878.1"/>
    </source>
</evidence>
<dbReference type="Pfam" id="PF04149">
    <property type="entry name" value="DUF397"/>
    <property type="match status" value="1"/>
</dbReference>
<dbReference type="AlphaFoldDB" id="A0A238ZVE6"/>
<name>A0A238ZVE6_9ACTN</name>
<evidence type="ECO:0000313" key="4">
    <source>
        <dbReference type="Proteomes" id="UP000198415"/>
    </source>
</evidence>
<evidence type="ECO:0000259" key="2">
    <source>
        <dbReference type="Pfam" id="PF04149"/>
    </source>
</evidence>
<sequence>MRNFAAMREFDMAASSARTLLDRIRRHTWGEFHESGWTIELAEPYPHSADSETPRPLVPTQRADDLIKKIETHKWGAYPESGWSVSPVRPALTLVESRTDDQKDHGAMPIWQRSSRQAEPGGIEVTSHGDHILVRDAKSPTSSHLYFTYKEWSEFVTGILSGEFVFAGAA</sequence>
<feature type="domain" description="DUF397" evidence="2">
    <location>
        <begin position="111"/>
        <end position="159"/>
    </location>
</feature>
<organism evidence="3 4">
    <name type="scientific">Actinoplanes regularis</name>
    <dbReference type="NCBI Taxonomy" id="52697"/>
    <lineage>
        <taxon>Bacteria</taxon>
        <taxon>Bacillati</taxon>
        <taxon>Actinomycetota</taxon>
        <taxon>Actinomycetes</taxon>
        <taxon>Micromonosporales</taxon>
        <taxon>Micromonosporaceae</taxon>
        <taxon>Actinoplanes</taxon>
    </lineage>
</organism>
<dbReference type="EMBL" id="FZNR01000006">
    <property type="protein sequence ID" value="SNR86878.1"/>
    <property type="molecule type" value="Genomic_DNA"/>
</dbReference>
<accession>A0A238ZVE6</accession>
<feature type="region of interest" description="Disordered" evidence="1">
    <location>
        <begin position="103"/>
        <end position="122"/>
    </location>
</feature>
<dbReference type="Proteomes" id="UP000198415">
    <property type="component" value="Unassembled WGS sequence"/>
</dbReference>
<dbReference type="InterPro" id="IPR007278">
    <property type="entry name" value="DUF397"/>
</dbReference>
<reference evidence="3 4" key="1">
    <citation type="submission" date="2017-06" db="EMBL/GenBank/DDBJ databases">
        <authorList>
            <person name="Kim H.J."/>
            <person name="Triplett B.A."/>
        </authorList>
    </citation>
    <scope>NUCLEOTIDE SEQUENCE [LARGE SCALE GENOMIC DNA]</scope>
    <source>
        <strain evidence="3 4">DSM 43151</strain>
    </source>
</reference>